<reference evidence="3" key="1">
    <citation type="submission" date="2020-06" db="EMBL/GenBank/DDBJ databases">
        <title>Nostoc edaphicum CCNP1411 genome.</title>
        <authorList>
            <person name="Fidor A."/>
            <person name="Grabski M."/>
            <person name="Gawor J."/>
            <person name="Gromadka R."/>
            <person name="Wegrzyn G."/>
            <person name="Mazur-Marzec H."/>
        </authorList>
    </citation>
    <scope>NUCLEOTIDE SEQUENCE [LARGE SCALE GENOMIC DNA]</scope>
    <source>
        <strain evidence="3">CCNP1411</strain>
    </source>
</reference>
<evidence type="ECO:0000313" key="3">
    <source>
        <dbReference type="Proteomes" id="UP000514713"/>
    </source>
</evidence>
<protein>
    <submittedName>
        <fullName evidence="2">Uncharacterized protein</fullName>
    </submittedName>
</protein>
<dbReference type="EMBL" id="CP054698">
    <property type="protein sequence ID" value="QMS91763.1"/>
    <property type="molecule type" value="Genomic_DNA"/>
</dbReference>
<feature type="transmembrane region" description="Helical" evidence="1">
    <location>
        <begin position="168"/>
        <end position="188"/>
    </location>
</feature>
<keyword evidence="1" id="KW-1133">Transmembrane helix</keyword>
<feature type="transmembrane region" description="Helical" evidence="1">
    <location>
        <begin position="313"/>
        <end position="332"/>
    </location>
</feature>
<keyword evidence="1" id="KW-0812">Transmembrane</keyword>
<dbReference type="SUPFAM" id="SSF160246">
    <property type="entry name" value="EspE N-terminal domain-like"/>
    <property type="match status" value="1"/>
</dbReference>
<evidence type="ECO:0000313" key="2">
    <source>
        <dbReference type="EMBL" id="QMS91763.1"/>
    </source>
</evidence>
<feature type="transmembrane region" description="Helical" evidence="1">
    <location>
        <begin position="200"/>
        <end position="219"/>
    </location>
</feature>
<keyword evidence="3" id="KW-1185">Reference proteome</keyword>
<keyword evidence="1" id="KW-0472">Membrane</keyword>
<proteinExistence type="predicted"/>
<dbReference type="Proteomes" id="UP000514713">
    <property type="component" value="Chromosome"/>
</dbReference>
<feature type="transmembrane region" description="Helical" evidence="1">
    <location>
        <begin position="271"/>
        <end position="293"/>
    </location>
</feature>
<evidence type="ECO:0000256" key="1">
    <source>
        <dbReference type="SAM" id="Phobius"/>
    </source>
</evidence>
<name>A0A7D7QX29_9NOSO</name>
<dbReference type="InterPro" id="IPR037257">
    <property type="entry name" value="T2SS_E_N_sf"/>
</dbReference>
<accession>A0A7D7QX29</accession>
<feature type="transmembrane region" description="Helical" evidence="1">
    <location>
        <begin position="125"/>
        <end position="148"/>
    </location>
</feature>
<gene>
    <name evidence="2" type="ORF">HUN01_30755</name>
</gene>
<sequence length="353" mass="39756">MIRKIDAQSFELKPLGMYLVEAELITPDELDTALKIQKLSGEQLGKILAMHGFVRQQTIEYFMSNVVLPGRRKILKNQSYSDNGNSDRISVIEPTSYIKPVDAIAALQSSHKLKVYLSANKTLKFLLGVVLCLAIISLLANYNVYYLPDFPGRDISRILFDLNSEDNIPTIYSGGALLFCSILLQIIFQAQRLAKNKDVWAWRGLSIVFAGLFLDELIGLHERLTTPLRGTFNTSGFLYYAWVIAGAIFVLLFLLVFGRFVATLPGKTRRLFFIAGTIYVAGAIATELVSGYYEYYYTPSSMVYVFITTIEEVLEMLGIVIFIYALLSYISCNIKGIDIGIHIIDSRKQDQRT</sequence>
<dbReference type="AlphaFoldDB" id="A0A7D7QX29"/>
<feature type="transmembrane region" description="Helical" evidence="1">
    <location>
        <begin position="239"/>
        <end position="262"/>
    </location>
</feature>
<dbReference type="KEGG" id="ned:HUN01_30755"/>
<organism evidence="2 3">
    <name type="scientific">Nostoc edaphicum CCNP1411</name>
    <dbReference type="NCBI Taxonomy" id="1472755"/>
    <lineage>
        <taxon>Bacteria</taxon>
        <taxon>Bacillati</taxon>
        <taxon>Cyanobacteriota</taxon>
        <taxon>Cyanophyceae</taxon>
        <taxon>Nostocales</taxon>
        <taxon>Nostocaceae</taxon>
        <taxon>Nostoc</taxon>
    </lineage>
</organism>